<dbReference type="InterPro" id="IPR016181">
    <property type="entry name" value="Acyl_CoA_acyltransferase"/>
</dbReference>
<feature type="domain" description="N-acetyltransferase" evidence="1">
    <location>
        <begin position="7"/>
        <end position="161"/>
    </location>
</feature>
<proteinExistence type="predicted"/>
<keyword evidence="3" id="KW-1185">Reference proteome</keyword>
<dbReference type="EMBL" id="AEWJ01000023">
    <property type="protein sequence ID" value="EGD60070.1"/>
    <property type="molecule type" value="Genomic_DNA"/>
</dbReference>
<dbReference type="FunCoup" id="F1Z4W7">
    <property type="interactions" value="64"/>
</dbReference>
<dbReference type="GO" id="GO:0016747">
    <property type="term" value="F:acyltransferase activity, transferring groups other than amino-acyl groups"/>
    <property type="evidence" value="ECO:0007669"/>
    <property type="project" value="InterPro"/>
</dbReference>
<dbReference type="eggNOG" id="COG1670">
    <property type="taxonomic scope" value="Bacteria"/>
</dbReference>
<dbReference type="CDD" id="cd04301">
    <property type="entry name" value="NAT_SF"/>
    <property type="match status" value="1"/>
</dbReference>
<dbReference type="PROSITE" id="PS51186">
    <property type="entry name" value="GNAT"/>
    <property type="match status" value="1"/>
</dbReference>
<dbReference type="AlphaFoldDB" id="F1Z4W7"/>
<reference evidence="2 3" key="1">
    <citation type="journal article" date="2012" name="J. Bacteriol.">
        <title>Draft Genome Sequence of Novosphingobium nitrogenifigens Y88T.</title>
        <authorList>
            <person name="Strabala T.J."/>
            <person name="Macdonald L."/>
            <person name="Liu V."/>
            <person name="Smit A.M."/>
        </authorList>
    </citation>
    <scope>NUCLEOTIDE SEQUENCE [LARGE SCALE GENOMIC DNA]</scope>
    <source>
        <strain evidence="2 3">DSM 19370</strain>
    </source>
</reference>
<dbReference type="Proteomes" id="UP000004728">
    <property type="component" value="Unassembled WGS sequence"/>
</dbReference>
<gene>
    <name evidence="2" type="ORF">Y88_1944</name>
</gene>
<dbReference type="OrthoDB" id="7205533at2"/>
<protein>
    <submittedName>
        <fullName evidence="2">Putative acetyltransferase</fullName>
    </submittedName>
</protein>
<evidence type="ECO:0000313" key="3">
    <source>
        <dbReference type="Proteomes" id="UP000004728"/>
    </source>
</evidence>
<dbReference type="InterPro" id="IPR000182">
    <property type="entry name" value="GNAT_dom"/>
</dbReference>
<keyword evidence="2" id="KW-0808">Transferase</keyword>
<sequence length="174" mass="19861">MLSGRHVALGPILPDDLPRLFLWGDDPEIARLNEPYLPKSLDREHDFWLNTAGDPRRVFMAVRRNGRSDIVGYVQVIAIEPIHRSASLGILIGRVEDRRRGYGREAMQLAIDFCWKHLNLTRLSLSVHDDNASAIALYEQLGFVTEGVQRQAQFIAGRWIDVRLMALVHPRRTA</sequence>
<evidence type="ECO:0000313" key="2">
    <source>
        <dbReference type="EMBL" id="EGD60070.1"/>
    </source>
</evidence>
<organism evidence="2 3">
    <name type="scientific">Novosphingobium nitrogenifigens DSM 19370</name>
    <dbReference type="NCBI Taxonomy" id="983920"/>
    <lineage>
        <taxon>Bacteria</taxon>
        <taxon>Pseudomonadati</taxon>
        <taxon>Pseudomonadota</taxon>
        <taxon>Alphaproteobacteria</taxon>
        <taxon>Sphingomonadales</taxon>
        <taxon>Sphingomonadaceae</taxon>
        <taxon>Novosphingobium</taxon>
    </lineage>
</organism>
<evidence type="ECO:0000259" key="1">
    <source>
        <dbReference type="PROSITE" id="PS51186"/>
    </source>
</evidence>
<dbReference type="Pfam" id="PF13302">
    <property type="entry name" value="Acetyltransf_3"/>
    <property type="match status" value="1"/>
</dbReference>
<name>F1Z4W7_9SPHN</name>
<dbReference type="Gene3D" id="3.40.630.30">
    <property type="match status" value="1"/>
</dbReference>
<dbReference type="SUPFAM" id="SSF55729">
    <property type="entry name" value="Acyl-CoA N-acyltransferases (Nat)"/>
    <property type="match status" value="1"/>
</dbReference>
<dbReference type="PANTHER" id="PTHR43415">
    <property type="entry name" value="SPERMIDINE N(1)-ACETYLTRANSFERASE"/>
    <property type="match status" value="1"/>
</dbReference>
<dbReference type="InParanoid" id="F1Z4W7"/>
<dbReference type="HOGENOM" id="CLU_013985_3_2_5"/>
<dbReference type="STRING" id="983920.Y88_1944"/>
<dbReference type="RefSeq" id="WP_008069006.1">
    <property type="nucleotide sequence ID" value="NZ_AQWK01000005.1"/>
</dbReference>
<comment type="caution">
    <text evidence="2">The sequence shown here is derived from an EMBL/GenBank/DDBJ whole genome shotgun (WGS) entry which is preliminary data.</text>
</comment>
<accession>F1Z4W7</accession>
<dbReference type="PANTHER" id="PTHR43415:SF3">
    <property type="entry name" value="GNAT-FAMILY ACETYLTRANSFERASE"/>
    <property type="match status" value="1"/>
</dbReference>